<feature type="transmembrane region" description="Helical" evidence="1">
    <location>
        <begin position="6"/>
        <end position="32"/>
    </location>
</feature>
<evidence type="ECO:0000313" key="2">
    <source>
        <dbReference type="Ensembl" id="ENSMMDP00005010633.1"/>
    </source>
</evidence>
<reference evidence="2" key="2">
    <citation type="submission" date="2025-08" db="UniProtKB">
        <authorList>
            <consortium name="Ensembl"/>
        </authorList>
    </citation>
    <scope>IDENTIFICATION</scope>
</reference>
<dbReference type="InterPro" id="IPR013783">
    <property type="entry name" value="Ig-like_fold"/>
</dbReference>
<name>A0A667X9H1_9TELE</name>
<dbReference type="Gene3D" id="2.60.40.10">
    <property type="entry name" value="Immunoglobulins"/>
    <property type="match status" value="1"/>
</dbReference>
<dbReference type="GO" id="GO:0070374">
    <property type="term" value="P:positive regulation of ERK1 and ERK2 cascade"/>
    <property type="evidence" value="ECO:0007669"/>
    <property type="project" value="TreeGrafter"/>
</dbReference>
<accession>A0A667X9H1</accession>
<dbReference type="InParanoid" id="A0A667X9H1"/>
<protein>
    <recommendedName>
        <fullName evidence="4">Immunoglobulin V-set domain-containing protein</fullName>
    </recommendedName>
</protein>
<keyword evidence="3" id="KW-1185">Reference proteome</keyword>
<sequence length="253" mass="28226">MLAMSFFSSVLLIFMSFLVKLLSWIFFFHVFLKKSKDFKSDKASRLSVSSNCSLRVRDLRAGDAGSYLCDQHGDGGTQINVYLSLLSISSPSRVTDLTPGGNLVLSCFLFSYYNAGMCKGYSNVNVTLTLSDALSAPCRYELIQGSSCNVTLAVRLQQEDNNRKWRCQMHSSTENHVMTLLDFRSTFVFQSPVSDPTVSPSSPEPPAAQLPISRIVLCAALPVMIVIVAVFTWRTDRKRGREFAKAIEFQEIK</sequence>
<feature type="transmembrane region" description="Helical" evidence="1">
    <location>
        <begin position="215"/>
        <end position="233"/>
    </location>
</feature>
<dbReference type="GO" id="GO:0035723">
    <property type="term" value="P:interleukin-15-mediated signaling pathway"/>
    <property type="evidence" value="ECO:0007669"/>
    <property type="project" value="TreeGrafter"/>
</dbReference>
<reference evidence="2" key="3">
    <citation type="submission" date="2025-09" db="UniProtKB">
        <authorList>
            <consortium name="Ensembl"/>
        </authorList>
    </citation>
    <scope>IDENTIFICATION</scope>
</reference>
<dbReference type="AlphaFoldDB" id="A0A667X9H1"/>
<keyword evidence="1" id="KW-1133">Transmembrane helix</keyword>
<dbReference type="GO" id="GO:0045121">
    <property type="term" value="C:membrane raft"/>
    <property type="evidence" value="ECO:0007669"/>
    <property type="project" value="TreeGrafter"/>
</dbReference>
<organism evidence="2 3">
    <name type="scientific">Myripristis murdjan</name>
    <name type="common">pinecone soldierfish</name>
    <dbReference type="NCBI Taxonomy" id="586833"/>
    <lineage>
        <taxon>Eukaryota</taxon>
        <taxon>Metazoa</taxon>
        <taxon>Chordata</taxon>
        <taxon>Craniata</taxon>
        <taxon>Vertebrata</taxon>
        <taxon>Euteleostomi</taxon>
        <taxon>Actinopterygii</taxon>
        <taxon>Neopterygii</taxon>
        <taxon>Teleostei</taxon>
        <taxon>Neoteleostei</taxon>
        <taxon>Acanthomorphata</taxon>
        <taxon>Holocentriformes</taxon>
        <taxon>Holocentridae</taxon>
        <taxon>Myripristis</taxon>
    </lineage>
</organism>
<dbReference type="Ensembl" id="ENSMMDT00005010950.1">
    <property type="protein sequence ID" value="ENSMMDP00005010633.1"/>
    <property type="gene ID" value="ENSMMDG00005005724.1"/>
</dbReference>
<dbReference type="SUPFAM" id="SSF48726">
    <property type="entry name" value="Immunoglobulin"/>
    <property type="match status" value="1"/>
</dbReference>
<dbReference type="GO" id="GO:1990782">
    <property type="term" value="F:protein tyrosine kinase binding"/>
    <property type="evidence" value="ECO:0007669"/>
    <property type="project" value="TreeGrafter"/>
</dbReference>
<dbReference type="Proteomes" id="UP000472263">
    <property type="component" value="Chromosome 13"/>
</dbReference>
<dbReference type="GeneTree" id="ENSGT00940000174101"/>
<dbReference type="GO" id="GO:0042110">
    <property type="term" value="P:T cell activation"/>
    <property type="evidence" value="ECO:0007669"/>
    <property type="project" value="TreeGrafter"/>
</dbReference>
<evidence type="ECO:0008006" key="4">
    <source>
        <dbReference type="Google" id="ProtNLM"/>
    </source>
</evidence>
<dbReference type="PANTHER" id="PTHR11422">
    <property type="entry name" value="T-CELL SURFACE GLYCOPROTEIN CD4"/>
    <property type="match status" value="1"/>
</dbReference>
<evidence type="ECO:0000256" key="1">
    <source>
        <dbReference type="SAM" id="Phobius"/>
    </source>
</evidence>
<evidence type="ECO:0000313" key="3">
    <source>
        <dbReference type="Proteomes" id="UP000472263"/>
    </source>
</evidence>
<dbReference type="InterPro" id="IPR036179">
    <property type="entry name" value="Ig-like_dom_sf"/>
</dbReference>
<reference evidence="2" key="1">
    <citation type="submission" date="2019-06" db="EMBL/GenBank/DDBJ databases">
        <authorList>
            <consortium name="Wellcome Sanger Institute Data Sharing"/>
        </authorList>
    </citation>
    <scope>NUCLEOTIDE SEQUENCE [LARGE SCALE GENOMIC DNA]</scope>
</reference>
<dbReference type="GO" id="GO:0009897">
    <property type="term" value="C:external side of plasma membrane"/>
    <property type="evidence" value="ECO:0007669"/>
    <property type="project" value="TreeGrafter"/>
</dbReference>
<keyword evidence="1" id="KW-0812">Transmembrane</keyword>
<proteinExistence type="predicted"/>
<dbReference type="PANTHER" id="PTHR11422:SF5">
    <property type="entry name" value="DIVERSE IMMUNOGLOBULIN DOMAIN-CONTAINING PROTEIN 1.1 ISOFORM X1-RELATED"/>
    <property type="match status" value="1"/>
</dbReference>
<keyword evidence="1" id="KW-0472">Membrane</keyword>
<dbReference type="GO" id="GO:0042289">
    <property type="term" value="F:MHC class II protein binding"/>
    <property type="evidence" value="ECO:0007669"/>
    <property type="project" value="TreeGrafter"/>
</dbReference>